<feature type="compositionally biased region" description="Low complexity" evidence="2">
    <location>
        <begin position="31"/>
        <end position="40"/>
    </location>
</feature>
<keyword evidence="1" id="KW-0175">Coiled coil</keyword>
<feature type="compositionally biased region" description="Gly residues" evidence="2">
    <location>
        <begin position="460"/>
        <end position="481"/>
    </location>
</feature>
<feature type="compositionally biased region" description="Polar residues" evidence="2">
    <location>
        <begin position="1"/>
        <end position="16"/>
    </location>
</feature>
<organism evidence="4 5">
    <name type="scientific">Marasmius crinis-equi</name>
    <dbReference type="NCBI Taxonomy" id="585013"/>
    <lineage>
        <taxon>Eukaryota</taxon>
        <taxon>Fungi</taxon>
        <taxon>Dikarya</taxon>
        <taxon>Basidiomycota</taxon>
        <taxon>Agaricomycotina</taxon>
        <taxon>Agaricomycetes</taxon>
        <taxon>Agaricomycetidae</taxon>
        <taxon>Agaricales</taxon>
        <taxon>Marasmiineae</taxon>
        <taxon>Marasmiaceae</taxon>
        <taxon>Marasmius</taxon>
    </lineage>
</organism>
<proteinExistence type="predicted"/>
<feature type="compositionally biased region" description="Gly residues" evidence="2">
    <location>
        <begin position="377"/>
        <end position="452"/>
    </location>
</feature>
<keyword evidence="3" id="KW-1133">Transmembrane helix</keyword>
<feature type="compositionally biased region" description="Basic and acidic residues" evidence="2">
    <location>
        <begin position="816"/>
        <end position="849"/>
    </location>
</feature>
<feature type="non-terminal residue" evidence="4">
    <location>
        <position position="959"/>
    </location>
</feature>
<accession>A0ABR3EK69</accession>
<dbReference type="Proteomes" id="UP001465976">
    <property type="component" value="Unassembled WGS sequence"/>
</dbReference>
<keyword evidence="3" id="KW-0812">Transmembrane</keyword>
<sequence>MSTHANSRVATPNTAAQPKVVIPGPQHQPERPIQPQASSSRPPPSRPGSRATVASRDSTSSGYDVPAEIELQVLEAERLLKRARHAYERAKRTKQPEESLSQLEIDVLDAEYALEEAKDDRKQAVLEMRKKREESEEVRVRNLDNEMERSGVKREDGRDSRILEGGFHQRSQTLDIVVPHPQSAVDGNIAMAVSNLSQARQPEEGSIEFAQRQRAYQRFSVPPAQAQQVPQAHTFASALRLRGLAQRLRAEDLYHGTTTNIPDQRVQLIRGEIEGTLFVYDPNFPGDRVEFPEYPHGEYAGISAQFFNIRTRNQLEPTQAHTVTFQPPLGAAAAHNPPHSPIFTGASSEIQTSTPNQQKGNVPPTGPPGRPPDGVNPHGGGGGNPYGGGGGPFGGGGPPSGGNGPYGGGGGPPSGPPSGGGGNGGPPQGPHGNGGGGGPPSGYPGRGGNGGPPGGPPGGDPNGGSNGGGPPSRNGSAGGRGPNRNPNRNPFRDPWDQAHGQREATPFGAIPWDIEAHTTETFEYIVPDNGHSDLDLRERVFKTMATYIAYKLYSKQPIAGDVRNISKMLTNAMPALEPYKGQSSVILLETFLKAYVRQCIALGLTGPPRLQNDDGQWIVTAEDALRTILLGGSVTESASDWYESVVERVPPEFRMGMDANQHKRSFMEVFRGLFDRFITNAALYNLSKVWQKITYNIRGGIRKLFADLIVCAERMPAPPNEYNFKVAVIRRMPKVLMVEVTTDGITVESSTVDEIMQKAIAVEAGLEASAFYSTMAQGTGPIPKVRQNVGPVRHQVEDHAKMREMEQGRQQQWNNDFKRRMEDRRNSPRQDNRSGNRPPNDRPNNDRQKNVRFSFKSKDGSCYACGAFGHFMNDPKCPKKTERVHFARMMEDDEPDDETTFLISSEHDPGLALPSVGWNRRFKPAGFKPNQAAAFFGLAEPLLWFGLGLVSAAVNRFKP</sequence>
<feature type="coiled-coil region" evidence="1">
    <location>
        <begin position="73"/>
        <end position="134"/>
    </location>
</feature>
<dbReference type="EMBL" id="JBAHYK010003696">
    <property type="protein sequence ID" value="KAL0563289.1"/>
    <property type="molecule type" value="Genomic_DNA"/>
</dbReference>
<protein>
    <recommendedName>
        <fullName evidence="6">CCHC-type domain-containing protein</fullName>
    </recommendedName>
</protein>
<evidence type="ECO:0008006" key="6">
    <source>
        <dbReference type="Google" id="ProtNLM"/>
    </source>
</evidence>
<keyword evidence="5" id="KW-1185">Reference proteome</keyword>
<evidence type="ECO:0000256" key="2">
    <source>
        <dbReference type="SAM" id="MobiDB-lite"/>
    </source>
</evidence>
<evidence type="ECO:0000313" key="5">
    <source>
        <dbReference type="Proteomes" id="UP001465976"/>
    </source>
</evidence>
<feature type="compositionally biased region" description="Basic and acidic residues" evidence="2">
    <location>
        <begin position="490"/>
        <end position="499"/>
    </location>
</feature>
<comment type="caution">
    <text evidence="4">The sequence shown here is derived from an EMBL/GenBank/DDBJ whole genome shotgun (WGS) entry which is preliminary data.</text>
</comment>
<evidence type="ECO:0000313" key="4">
    <source>
        <dbReference type="EMBL" id="KAL0563289.1"/>
    </source>
</evidence>
<feature type="compositionally biased region" description="Polar residues" evidence="2">
    <location>
        <begin position="345"/>
        <end position="359"/>
    </location>
</feature>
<evidence type="ECO:0000256" key="1">
    <source>
        <dbReference type="SAM" id="Coils"/>
    </source>
</evidence>
<name>A0ABR3EK69_9AGAR</name>
<reference evidence="4 5" key="1">
    <citation type="submission" date="2024-02" db="EMBL/GenBank/DDBJ databases">
        <title>A draft genome for the cacao thread blight pathogen Marasmius crinis-equi.</title>
        <authorList>
            <person name="Cohen S.P."/>
            <person name="Baruah I.K."/>
            <person name="Amoako-Attah I."/>
            <person name="Bukari Y."/>
            <person name="Meinhardt L.W."/>
            <person name="Bailey B.A."/>
        </authorList>
    </citation>
    <scope>NUCLEOTIDE SEQUENCE [LARGE SCALE GENOMIC DNA]</scope>
    <source>
        <strain evidence="4 5">GH-76</strain>
    </source>
</reference>
<gene>
    <name evidence="4" type="ORF">V5O48_018783</name>
</gene>
<evidence type="ECO:0000256" key="3">
    <source>
        <dbReference type="SAM" id="Phobius"/>
    </source>
</evidence>
<feature type="region of interest" description="Disordered" evidence="2">
    <location>
        <begin position="1"/>
        <end position="66"/>
    </location>
</feature>
<feature type="region of interest" description="Disordered" evidence="2">
    <location>
        <begin position="329"/>
        <end position="499"/>
    </location>
</feature>
<feature type="transmembrane region" description="Helical" evidence="3">
    <location>
        <begin position="932"/>
        <end position="954"/>
    </location>
</feature>
<keyword evidence="3" id="KW-0472">Membrane</keyword>
<feature type="region of interest" description="Disordered" evidence="2">
    <location>
        <begin position="802"/>
        <end position="849"/>
    </location>
</feature>